<dbReference type="CDD" id="cd08548">
    <property type="entry name" value="Type_I_cohesin_like"/>
    <property type="match status" value="1"/>
</dbReference>
<dbReference type="GO" id="GO:0005576">
    <property type="term" value="C:extracellular region"/>
    <property type="evidence" value="ECO:0007669"/>
    <property type="project" value="UniProtKB-SubCell"/>
</dbReference>
<accession>A0A1V4SEV4</accession>
<name>A0A1V4SEV4_RUMHU</name>
<dbReference type="EMBL" id="MZGX01000031">
    <property type="protein sequence ID" value="OPX42273.1"/>
    <property type="molecule type" value="Genomic_DNA"/>
</dbReference>
<dbReference type="InterPro" id="IPR008965">
    <property type="entry name" value="CBM2/CBM3_carb-bd_dom_sf"/>
</dbReference>
<dbReference type="OrthoDB" id="1738946at2"/>
<dbReference type="SMR" id="A0A1V4SEV4"/>
<comment type="caution">
    <text evidence="6">The sequence shown here is derived from an EMBL/GenBank/DDBJ whole genome shotgun (WGS) entry which is preliminary data.</text>
</comment>
<dbReference type="InterPro" id="IPR002102">
    <property type="entry name" value="Cohesin_dom"/>
</dbReference>
<feature type="domain" description="Cohesin" evidence="5">
    <location>
        <begin position="52"/>
        <end position="188"/>
    </location>
</feature>
<dbReference type="STRING" id="48256.CLHUN_37940"/>
<evidence type="ECO:0000256" key="1">
    <source>
        <dbReference type="ARBA" id="ARBA00004613"/>
    </source>
</evidence>
<evidence type="ECO:0000259" key="5">
    <source>
        <dbReference type="Pfam" id="PF00963"/>
    </source>
</evidence>
<evidence type="ECO:0000313" key="6">
    <source>
        <dbReference type="EMBL" id="OPX42273.1"/>
    </source>
</evidence>
<dbReference type="Proteomes" id="UP000191554">
    <property type="component" value="Unassembled WGS sequence"/>
</dbReference>
<gene>
    <name evidence="6" type="primary">ancA_2</name>
    <name evidence="6" type="ORF">CLHUN_37940</name>
</gene>
<keyword evidence="2" id="KW-0964">Secreted</keyword>
<dbReference type="Gene3D" id="2.60.40.680">
    <property type="match status" value="1"/>
</dbReference>
<dbReference type="Pfam" id="PF00963">
    <property type="entry name" value="Cohesin"/>
    <property type="match status" value="1"/>
</dbReference>
<reference evidence="6 7" key="1">
    <citation type="submission" date="2017-03" db="EMBL/GenBank/DDBJ databases">
        <title>Genome sequence of Clostridium hungatei DSM 14427.</title>
        <authorList>
            <person name="Poehlein A."/>
            <person name="Daniel R."/>
        </authorList>
    </citation>
    <scope>NUCLEOTIDE SEQUENCE [LARGE SCALE GENOMIC DNA]</scope>
    <source>
        <strain evidence="6 7">DSM 14427</strain>
    </source>
</reference>
<keyword evidence="3" id="KW-0677">Repeat</keyword>
<evidence type="ECO:0000313" key="7">
    <source>
        <dbReference type="Proteomes" id="UP000191554"/>
    </source>
</evidence>
<evidence type="ECO:0000256" key="4">
    <source>
        <dbReference type="SAM" id="MobiDB-lite"/>
    </source>
</evidence>
<dbReference type="GO" id="GO:0030246">
    <property type="term" value="F:carbohydrate binding"/>
    <property type="evidence" value="ECO:0007669"/>
    <property type="project" value="InterPro"/>
</dbReference>
<dbReference type="AlphaFoldDB" id="A0A1V4SEV4"/>
<dbReference type="SUPFAM" id="SSF49384">
    <property type="entry name" value="Carbohydrate-binding domain"/>
    <property type="match status" value="1"/>
</dbReference>
<keyword evidence="7" id="KW-1185">Reference proteome</keyword>
<protein>
    <submittedName>
        <fullName evidence="6">Cellulosome-anchoring protein</fullName>
    </submittedName>
</protein>
<feature type="region of interest" description="Disordered" evidence="4">
    <location>
        <begin position="34"/>
        <end position="56"/>
    </location>
</feature>
<sequence length="189" mass="19798">MKKILLGILIICILVVSIWGVNKYTSASKTSSEITNNQAASSSTPVSGGNSEITIGSGSGAPDSVITIPISVKTFPEKGIGSFNFNIKYDASILEAVEVKPGELFGGNSSDFDYKITAESGLVSFLFTSSNSAEDLITKPGVITNISFKVKKDAKTGTTKITNDNTGAFGDSALNRIKAAFTEGEIKVN</sequence>
<comment type="subcellular location">
    <subcellularLocation>
        <location evidence="1">Secreted</location>
    </subcellularLocation>
</comment>
<dbReference type="RefSeq" id="WP_080066266.1">
    <property type="nucleotide sequence ID" value="NZ_MZGX01000031.1"/>
</dbReference>
<organism evidence="6 7">
    <name type="scientific">Ruminiclostridium hungatei</name>
    <name type="common">Clostridium hungatei</name>
    <dbReference type="NCBI Taxonomy" id="48256"/>
    <lineage>
        <taxon>Bacteria</taxon>
        <taxon>Bacillati</taxon>
        <taxon>Bacillota</taxon>
        <taxon>Clostridia</taxon>
        <taxon>Eubacteriales</taxon>
        <taxon>Oscillospiraceae</taxon>
        <taxon>Ruminiclostridium</taxon>
    </lineage>
</organism>
<evidence type="ECO:0000256" key="2">
    <source>
        <dbReference type="ARBA" id="ARBA00022525"/>
    </source>
</evidence>
<proteinExistence type="predicted"/>
<dbReference type="GO" id="GO:0000272">
    <property type="term" value="P:polysaccharide catabolic process"/>
    <property type="evidence" value="ECO:0007669"/>
    <property type="project" value="InterPro"/>
</dbReference>
<evidence type="ECO:0000256" key="3">
    <source>
        <dbReference type="ARBA" id="ARBA00022737"/>
    </source>
</evidence>